<proteinExistence type="predicted"/>
<dbReference type="OrthoDB" id="10001404at2759"/>
<organism evidence="1 2">
    <name type="scientific">Magallana gigas</name>
    <name type="common">Pacific oyster</name>
    <name type="synonym">Crassostrea gigas</name>
    <dbReference type="NCBI Taxonomy" id="29159"/>
    <lineage>
        <taxon>Eukaryota</taxon>
        <taxon>Metazoa</taxon>
        <taxon>Spiralia</taxon>
        <taxon>Lophotrochozoa</taxon>
        <taxon>Mollusca</taxon>
        <taxon>Bivalvia</taxon>
        <taxon>Autobranchia</taxon>
        <taxon>Pteriomorphia</taxon>
        <taxon>Ostreida</taxon>
        <taxon>Ostreoidea</taxon>
        <taxon>Ostreidae</taxon>
        <taxon>Magallana</taxon>
    </lineage>
</organism>
<keyword evidence="2" id="KW-1185">Reference proteome</keyword>
<dbReference type="EnsemblMetazoa" id="G1462.13">
    <property type="protein sequence ID" value="G1462.13:cds"/>
    <property type="gene ID" value="G1462"/>
</dbReference>
<dbReference type="Proteomes" id="UP000005408">
    <property type="component" value="Unassembled WGS sequence"/>
</dbReference>
<reference evidence="1" key="1">
    <citation type="submission" date="2022-08" db="UniProtKB">
        <authorList>
            <consortium name="EnsemblMetazoa"/>
        </authorList>
    </citation>
    <scope>IDENTIFICATION</scope>
    <source>
        <strain evidence="1">05x7-T-G4-1.051#20</strain>
    </source>
</reference>
<name>A0A8W8IL40_MAGGI</name>
<dbReference type="OMA" id="DHPNKLH"/>
<accession>A0A8W8IL40</accession>
<dbReference type="AlphaFoldDB" id="A0A8W8IL40"/>
<sequence>MLKSPGPSPHVKHGQGKTACTILTEDGCIYPVISSLSYSDRTKSAPYQYGRGVRAMHKSTLTIAKPSWSPKDDFKTTNKQYYSGSKSLNPVRRPPLCPSMHRSQWSIGQNMADTTFDTEYSKTYFEKDIIPLQKERSRNRDRANRLHLTSLVNRIDQTEGKDMKTTVHTDPFAPSYWSQYNRIHGKLGQMRGPGVERERVVRQSYNIFTGEEVGPAWNSENKRVSGNRVLAGSRADNNWYLQD</sequence>
<dbReference type="EnsemblMetazoa" id="G1462.6">
    <property type="protein sequence ID" value="G1462.6:cds"/>
    <property type="gene ID" value="G1462"/>
</dbReference>
<evidence type="ECO:0000313" key="2">
    <source>
        <dbReference type="Proteomes" id="UP000005408"/>
    </source>
</evidence>
<dbReference type="EnsemblMetazoa" id="G1462.7">
    <property type="protein sequence ID" value="G1462.7:cds"/>
    <property type="gene ID" value="G1462"/>
</dbReference>
<evidence type="ECO:0000313" key="1">
    <source>
        <dbReference type="EnsemblMetazoa" id="G1462.13:cds"/>
    </source>
</evidence>
<protein>
    <submittedName>
        <fullName evidence="1">Uncharacterized protein</fullName>
    </submittedName>
</protein>